<sequence>MLIQQLVLIADPLGYTALELDQVQQQLSRFMTRKMEFSSADKAVFYKMPPFEWWSWIGIGEYPLVSLIARRVFTIPTSSPSAERGWSTHGRIHSDIRNSLGNEKAHMLAAIYTNHDDKQWESQLSLKRFSEISICGVEERTLFGIRTWRLIRKMKLWTTPTKTPRHARMMVVVLSGKKNGLKAATKTSVNRVMIQASHIQLKMQRVMKTCRFFKCGMMLPRIRTRLYSLAHHVEASRTSV</sequence>
<proteinExistence type="predicted"/>
<feature type="domain" description="HAT C-terminal dimerisation" evidence="1">
    <location>
        <begin position="46"/>
        <end position="112"/>
    </location>
</feature>
<dbReference type="InterPro" id="IPR008906">
    <property type="entry name" value="HATC_C_dom"/>
</dbReference>
<evidence type="ECO:0000259" key="1">
    <source>
        <dbReference type="Pfam" id="PF05699"/>
    </source>
</evidence>
<dbReference type="AlphaFoldDB" id="A0A6A3NQI2"/>
<dbReference type="EMBL" id="QXFT01002103">
    <property type="protein sequence ID" value="KAE9303890.1"/>
    <property type="molecule type" value="Genomic_DNA"/>
</dbReference>
<dbReference type="Pfam" id="PF05699">
    <property type="entry name" value="Dimer_Tnp_hAT"/>
    <property type="match status" value="1"/>
</dbReference>
<name>A0A6A3NQI2_9STRA</name>
<dbReference type="SUPFAM" id="SSF53098">
    <property type="entry name" value="Ribonuclease H-like"/>
    <property type="match status" value="1"/>
</dbReference>
<dbReference type="InterPro" id="IPR012337">
    <property type="entry name" value="RNaseH-like_sf"/>
</dbReference>
<protein>
    <recommendedName>
        <fullName evidence="1">HAT C-terminal dimerisation domain-containing protein</fullName>
    </recommendedName>
</protein>
<dbReference type="Proteomes" id="UP000434957">
    <property type="component" value="Unassembled WGS sequence"/>
</dbReference>
<evidence type="ECO:0000313" key="2">
    <source>
        <dbReference type="EMBL" id="KAE9043815.1"/>
    </source>
</evidence>
<evidence type="ECO:0000313" key="5">
    <source>
        <dbReference type="Proteomes" id="UP000435112"/>
    </source>
</evidence>
<organism evidence="2 5">
    <name type="scientific">Phytophthora rubi</name>
    <dbReference type="NCBI Taxonomy" id="129364"/>
    <lineage>
        <taxon>Eukaryota</taxon>
        <taxon>Sar</taxon>
        <taxon>Stramenopiles</taxon>
        <taxon>Oomycota</taxon>
        <taxon>Peronosporomycetes</taxon>
        <taxon>Peronosporales</taxon>
        <taxon>Peronosporaceae</taxon>
        <taxon>Phytophthora</taxon>
    </lineage>
</organism>
<dbReference type="OrthoDB" id="89655at2759"/>
<evidence type="ECO:0000313" key="3">
    <source>
        <dbReference type="EMBL" id="KAE9303890.1"/>
    </source>
</evidence>
<dbReference type="EMBL" id="QXFU01000112">
    <property type="protein sequence ID" value="KAE9043815.1"/>
    <property type="molecule type" value="Genomic_DNA"/>
</dbReference>
<accession>A0A6A3NQI2</accession>
<evidence type="ECO:0000313" key="4">
    <source>
        <dbReference type="Proteomes" id="UP000434957"/>
    </source>
</evidence>
<dbReference type="Proteomes" id="UP000435112">
    <property type="component" value="Unassembled WGS sequence"/>
</dbReference>
<gene>
    <name evidence="2" type="ORF">PR002_g3126</name>
    <name evidence="3" type="ORF">PR003_g21894</name>
</gene>
<comment type="caution">
    <text evidence="2">The sequence shown here is derived from an EMBL/GenBank/DDBJ whole genome shotgun (WGS) entry which is preliminary data.</text>
</comment>
<reference evidence="2 5" key="1">
    <citation type="submission" date="2018-09" db="EMBL/GenBank/DDBJ databases">
        <title>Genomic investigation of the strawberry pathogen Phytophthora fragariae indicates pathogenicity is determined by transcriptional variation in three key races.</title>
        <authorList>
            <person name="Adams T.M."/>
            <person name="Armitage A.D."/>
            <person name="Sobczyk M.K."/>
            <person name="Bates H.J."/>
            <person name="Dunwell J.M."/>
            <person name="Nellist C.F."/>
            <person name="Harrison R.J."/>
        </authorList>
    </citation>
    <scope>NUCLEOTIDE SEQUENCE [LARGE SCALE GENOMIC DNA]</scope>
    <source>
        <strain evidence="2 5">SCRP324</strain>
        <strain evidence="3 4">SCRP333</strain>
    </source>
</reference>
<keyword evidence="4" id="KW-1185">Reference proteome</keyword>
<dbReference type="GO" id="GO:0046983">
    <property type="term" value="F:protein dimerization activity"/>
    <property type="evidence" value="ECO:0007669"/>
    <property type="project" value="InterPro"/>
</dbReference>